<dbReference type="InterPro" id="IPR027474">
    <property type="entry name" value="L-asparaginase_N"/>
</dbReference>
<evidence type="ECO:0000313" key="5">
    <source>
        <dbReference type="Proteomes" id="UP000332933"/>
    </source>
</evidence>
<dbReference type="EMBL" id="VJMH01007489">
    <property type="protein sequence ID" value="KAF0682750.1"/>
    <property type="molecule type" value="Genomic_DNA"/>
</dbReference>
<protein>
    <submittedName>
        <fullName evidence="4">Aste57867_25153 protein</fullName>
    </submittedName>
</protein>
<sequence length="362" mass="39267">MHDANVYGAERPGYIHPRRDQPSTPRGPDVSDERVQEWIDFMVAHDIKHVLCLLTREELRFYSSPLLHSYDARFKTVTHVDLSSRDWQLQTLLASLVHATDAKERIVVHCTTGQSRTANVLALWVHRRHDVGVDDAVADVFDCATKSRTTRKPTAESVLRLLLNTHGIPTSARGLPTSARATPPSSARLPPPLAADICFVQMGGRIDAAPSNELAMEIGNAAVSSMLNHAACTAAAEFVCVGRKDAKDICAADLNALLATIHETKRLFVIITIALEGMRSTAEYVHAARRRLPSSKTVVVFTSASVPAGTFASDAAFNVGCAIGAIRFLAPGVYVCMQGQVQSVDCHSDPPRLDKTDAEPTA</sequence>
<dbReference type="EMBL" id="CAADRA010007515">
    <property type="protein sequence ID" value="VFU01782.1"/>
    <property type="molecule type" value="Genomic_DNA"/>
</dbReference>
<dbReference type="Gene3D" id="3.40.50.1170">
    <property type="entry name" value="L-asparaginase, N-terminal domain"/>
    <property type="match status" value="1"/>
</dbReference>
<name>A0A485LWX6_9STRA</name>
<dbReference type="PROSITE" id="PS50056">
    <property type="entry name" value="TYR_PHOSPHATASE_2"/>
    <property type="match status" value="1"/>
</dbReference>
<dbReference type="InterPro" id="IPR016130">
    <property type="entry name" value="Tyr_Pase_AS"/>
</dbReference>
<evidence type="ECO:0000313" key="4">
    <source>
        <dbReference type="EMBL" id="VFU01782.1"/>
    </source>
</evidence>
<feature type="domain" description="Tyrosine specific protein phosphatases" evidence="2">
    <location>
        <begin position="87"/>
        <end position="162"/>
    </location>
</feature>
<gene>
    <name evidence="4" type="primary">Aste57867_25153</name>
    <name evidence="3" type="ORF">As57867_025075</name>
    <name evidence="4" type="ORF">ASTE57867_25153</name>
</gene>
<dbReference type="PROSITE" id="PS00383">
    <property type="entry name" value="TYR_PHOSPHATASE_1"/>
    <property type="match status" value="1"/>
</dbReference>
<dbReference type="InterPro" id="IPR000387">
    <property type="entry name" value="Tyr_Pase_dom"/>
</dbReference>
<keyword evidence="5" id="KW-1185">Reference proteome</keyword>
<evidence type="ECO:0000313" key="3">
    <source>
        <dbReference type="EMBL" id="KAF0682750.1"/>
    </source>
</evidence>
<reference evidence="4 5" key="1">
    <citation type="submission" date="2019-03" db="EMBL/GenBank/DDBJ databases">
        <authorList>
            <person name="Gaulin E."/>
            <person name="Dumas B."/>
        </authorList>
    </citation>
    <scope>NUCLEOTIDE SEQUENCE [LARGE SCALE GENOMIC DNA]</scope>
    <source>
        <strain evidence="4">CBS 568.67</strain>
    </source>
</reference>
<reference evidence="3" key="2">
    <citation type="submission" date="2019-06" db="EMBL/GenBank/DDBJ databases">
        <title>Genomics analysis of Aphanomyces spp. identifies a new class of oomycete effector associated with host adaptation.</title>
        <authorList>
            <person name="Gaulin E."/>
        </authorList>
    </citation>
    <scope>NUCLEOTIDE SEQUENCE</scope>
    <source>
        <strain evidence="3">CBS 578.67</strain>
    </source>
</reference>
<dbReference type="OrthoDB" id="542841at2759"/>
<evidence type="ECO:0000256" key="1">
    <source>
        <dbReference type="SAM" id="MobiDB-lite"/>
    </source>
</evidence>
<dbReference type="SUPFAM" id="SSF52799">
    <property type="entry name" value="(Phosphotyrosine protein) phosphatases II"/>
    <property type="match status" value="1"/>
</dbReference>
<dbReference type="SUPFAM" id="SSF53774">
    <property type="entry name" value="Glutaminase/Asparaginase"/>
    <property type="match status" value="1"/>
</dbReference>
<dbReference type="InterPro" id="IPR029021">
    <property type="entry name" value="Prot-tyrosine_phosphatase-like"/>
</dbReference>
<organism evidence="4 5">
    <name type="scientific">Aphanomyces stellatus</name>
    <dbReference type="NCBI Taxonomy" id="120398"/>
    <lineage>
        <taxon>Eukaryota</taxon>
        <taxon>Sar</taxon>
        <taxon>Stramenopiles</taxon>
        <taxon>Oomycota</taxon>
        <taxon>Saprolegniomycetes</taxon>
        <taxon>Saprolegniales</taxon>
        <taxon>Verrucalvaceae</taxon>
        <taxon>Aphanomyces</taxon>
    </lineage>
</organism>
<accession>A0A485LWX6</accession>
<proteinExistence type="predicted"/>
<dbReference type="InterPro" id="IPR037152">
    <property type="entry name" value="L-asparaginase_N_sf"/>
</dbReference>
<dbReference type="AlphaFoldDB" id="A0A485LWX6"/>
<dbReference type="Pfam" id="PF00710">
    <property type="entry name" value="Asparaginase"/>
    <property type="match status" value="1"/>
</dbReference>
<evidence type="ECO:0000259" key="2">
    <source>
        <dbReference type="PROSITE" id="PS50056"/>
    </source>
</evidence>
<dbReference type="InterPro" id="IPR036152">
    <property type="entry name" value="Asp/glu_Ase-like_sf"/>
</dbReference>
<dbReference type="Proteomes" id="UP000332933">
    <property type="component" value="Unassembled WGS sequence"/>
</dbReference>
<feature type="region of interest" description="Disordered" evidence="1">
    <location>
        <begin position="11"/>
        <end position="31"/>
    </location>
</feature>
<dbReference type="Gene3D" id="3.90.190.10">
    <property type="entry name" value="Protein tyrosine phosphatase superfamily"/>
    <property type="match status" value="1"/>
</dbReference>